<reference evidence="7 8" key="1">
    <citation type="submission" date="2023-09" db="EMBL/GenBank/DDBJ databases">
        <authorList>
            <person name="Rey-Velasco X."/>
        </authorList>
    </citation>
    <scope>NUCLEOTIDE SEQUENCE [LARGE SCALE GENOMIC DNA]</scope>
    <source>
        <strain evidence="7 8">F158</strain>
    </source>
</reference>
<dbReference type="Pfam" id="PF00389">
    <property type="entry name" value="2-Hacid_dh"/>
    <property type="match status" value="1"/>
</dbReference>
<dbReference type="InterPro" id="IPR006139">
    <property type="entry name" value="D-isomer_2_OHA_DH_cat_dom"/>
</dbReference>
<evidence type="ECO:0000259" key="5">
    <source>
        <dbReference type="Pfam" id="PF00389"/>
    </source>
</evidence>
<keyword evidence="8" id="KW-1185">Reference proteome</keyword>
<dbReference type="SUPFAM" id="SSF52283">
    <property type="entry name" value="Formate/glycerate dehydrogenase catalytic domain-like"/>
    <property type="match status" value="1"/>
</dbReference>
<dbReference type="InterPro" id="IPR036291">
    <property type="entry name" value="NAD(P)-bd_dom_sf"/>
</dbReference>
<accession>A0ABU3DCL1</accession>
<dbReference type="EMBL" id="JAVRHL010000001">
    <property type="protein sequence ID" value="MDT0681446.1"/>
    <property type="molecule type" value="Genomic_DNA"/>
</dbReference>
<keyword evidence="2 4" id="KW-0560">Oxidoreductase</keyword>
<gene>
    <name evidence="7" type="ORF">RM543_02020</name>
</gene>
<dbReference type="CDD" id="cd12169">
    <property type="entry name" value="PGDH_like_1"/>
    <property type="match status" value="1"/>
</dbReference>
<name>A0ABU3DCL1_9RHOB</name>
<dbReference type="PANTHER" id="PTHR42789">
    <property type="entry name" value="D-ISOMER SPECIFIC 2-HYDROXYACID DEHYDROGENASE FAMILY PROTEIN (AFU_ORTHOLOGUE AFUA_6G10090)"/>
    <property type="match status" value="1"/>
</dbReference>
<proteinExistence type="inferred from homology"/>
<comment type="caution">
    <text evidence="7">The sequence shown here is derived from an EMBL/GenBank/DDBJ whole genome shotgun (WGS) entry which is preliminary data.</text>
</comment>
<feature type="domain" description="D-isomer specific 2-hydroxyacid dehydrogenase NAD-binding" evidence="6">
    <location>
        <begin position="115"/>
        <end position="289"/>
    </location>
</feature>
<evidence type="ECO:0000256" key="3">
    <source>
        <dbReference type="ARBA" id="ARBA00023027"/>
    </source>
</evidence>
<evidence type="ECO:0000313" key="8">
    <source>
        <dbReference type="Proteomes" id="UP001265259"/>
    </source>
</evidence>
<evidence type="ECO:0000259" key="6">
    <source>
        <dbReference type="Pfam" id="PF02826"/>
    </source>
</evidence>
<dbReference type="InterPro" id="IPR006140">
    <property type="entry name" value="D-isomer_DH_NAD-bd"/>
</dbReference>
<feature type="domain" description="D-isomer specific 2-hydroxyacid dehydrogenase catalytic" evidence="5">
    <location>
        <begin position="18"/>
        <end position="316"/>
    </location>
</feature>
<evidence type="ECO:0000256" key="2">
    <source>
        <dbReference type="ARBA" id="ARBA00023002"/>
    </source>
</evidence>
<dbReference type="RefSeq" id="WP_311689134.1">
    <property type="nucleotide sequence ID" value="NZ_JAVRHL010000001.1"/>
</dbReference>
<protein>
    <submittedName>
        <fullName evidence="7">D-2-hydroxyacid dehydrogenase family protein</fullName>
    </submittedName>
</protein>
<comment type="similarity">
    <text evidence="1 4">Belongs to the D-isomer specific 2-hydroxyacid dehydrogenase family.</text>
</comment>
<dbReference type="PANTHER" id="PTHR42789:SF1">
    <property type="entry name" value="D-ISOMER SPECIFIC 2-HYDROXYACID DEHYDROGENASE FAMILY PROTEIN (AFU_ORTHOLOGUE AFUA_6G10090)"/>
    <property type="match status" value="1"/>
</dbReference>
<keyword evidence="3" id="KW-0520">NAD</keyword>
<evidence type="ECO:0000256" key="1">
    <source>
        <dbReference type="ARBA" id="ARBA00005854"/>
    </source>
</evidence>
<sequence length="325" mass="35168">MKIHILDDWYGDLAGLPAMDMLKDHDVTIWSDKPESEDILAERLRDAEVVVLFRDRTQVTESLAAKLPNTKLIAMRGNYPNVDVDGLTKHGILFCSDMSSGGANVSTAELAFLLGLSTLRYLPEAIGSARAGKWQGDAPLGRRASGRIFGLYGYGKIAKVVAGYARAFGMQVLVWGSDAGRERARADGIETADSREAFFGRCDVVSLHVRLTKETRGTITRADLMAMREDAILVNTSRAALIEPGALLETLNAGRPGRAALDVFDAEPVTNAADPLLSHPRVIPTPHVGFITEEELDGQFSTIFRTVLAYGAGEPDSAINPEVLS</sequence>
<dbReference type="Gene3D" id="3.40.50.720">
    <property type="entry name" value="NAD(P)-binding Rossmann-like Domain"/>
    <property type="match status" value="2"/>
</dbReference>
<evidence type="ECO:0000256" key="4">
    <source>
        <dbReference type="RuleBase" id="RU003719"/>
    </source>
</evidence>
<dbReference type="Pfam" id="PF02826">
    <property type="entry name" value="2-Hacid_dh_C"/>
    <property type="match status" value="1"/>
</dbReference>
<dbReference type="SUPFAM" id="SSF51735">
    <property type="entry name" value="NAD(P)-binding Rossmann-fold domains"/>
    <property type="match status" value="1"/>
</dbReference>
<organism evidence="7 8">
    <name type="scientific">Tropicimonas omnivorans</name>
    <dbReference type="NCBI Taxonomy" id="3075590"/>
    <lineage>
        <taxon>Bacteria</taxon>
        <taxon>Pseudomonadati</taxon>
        <taxon>Pseudomonadota</taxon>
        <taxon>Alphaproteobacteria</taxon>
        <taxon>Rhodobacterales</taxon>
        <taxon>Roseobacteraceae</taxon>
        <taxon>Tropicimonas</taxon>
    </lineage>
</organism>
<dbReference type="InterPro" id="IPR050857">
    <property type="entry name" value="D-2-hydroxyacid_DH"/>
</dbReference>
<dbReference type="Proteomes" id="UP001265259">
    <property type="component" value="Unassembled WGS sequence"/>
</dbReference>
<evidence type="ECO:0000313" key="7">
    <source>
        <dbReference type="EMBL" id="MDT0681446.1"/>
    </source>
</evidence>